<evidence type="ECO:0000256" key="3">
    <source>
        <dbReference type="PROSITE-ProRule" id="PRU00708"/>
    </source>
</evidence>
<reference evidence="4 5" key="1">
    <citation type="journal article" date="2015" name="Proc. Natl. Acad. Sci. U.S.A.">
        <title>The resurrection genome of Boea hygrometrica: A blueprint for survival of dehydration.</title>
        <authorList>
            <person name="Xiao L."/>
            <person name="Yang G."/>
            <person name="Zhang L."/>
            <person name="Yang X."/>
            <person name="Zhao S."/>
            <person name="Ji Z."/>
            <person name="Zhou Q."/>
            <person name="Hu M."/>
            <person name="Wang Y."/>
            <person name="Chen M."/>
            <person name="Xu Y."/>
            <person name="Jin H."/>
            <person name="Xiao X."/>
            <person name="Hu G."/>
            <person name="Bao F."/>
            <person name="Hu Y."/>
            <person name="Wan P."/>
            <person name="Li L."/>
            <person name="Deng X."/>
            <person name="Kuang T."/>
            <person name="Xiang C."/>
            <person name="Zhu J.K."/>
            <person name="Oliver M.J."/>
            <person name="He Y."/>
        </authorList>
    </citation>
    <scope>NUCLEOTIDE SEQUENCE [LARGE SCALE GENOMIC DNA]</scope>
    <source>
        <strain evidence="5">cv. XS01</strain>
    </source>
</reference>
<dbReference type="AlphaFoldDB" id="A0A2Z7CFV3"/>
<name>A0A2Z7CFV3_9LAMI</name>
<dbReference type="InterPro" id="IPR002885">
    <property type="entry name" value="PPR_rpt"/>
</dbReference>
<protein>
    <submittedName>
        <fullName evidence="4">Pentatricopeptide repeat-containing protein</fullName>
    </submittedName>
</protein>
<dbReference type="FunFam" id="1.25.40.10:FF:000516">
    <property type="entry name" value="Pentatricopeptide repeat-containing protein"/>
    <property type="match status" value="1"/>
</dbReference>
<dbReference type="Gene3D" id="1.25.40.10">
    <property type="entry name" value="Tetratricopeptide repeat domain"/>
    <property type="match status" value="3"/>
</dbReference>
<keyword evidence="5" id="KW-1185">Reference proteome</keyword>
<dbReference type="NCBIfam" id="TIGR00756">
    <property type="entry name" value="PPR"/>
    <property type="match status" value="3"/>
</dbReference>
<dbReference type="SUPFAM" id="SSF48452">
    <property type="entry name" value="TPR-like"/>
    <property type="match status" value="1"/>
</dbReference>
<accession>A0A2Z7CFV3</accession>
<dbReference type="PROSITE" id="PS51375">
    <property type="entry name" value="PPR"/>
    <property type="match status" value="2"/>
</dbReference>
<dbReference type="GO" id="GO:0003729">
    <property type="term" value="F:mRNA binding"/>
    <property type="evidence" value="ECO:0007669"/>
    <property type="project" value="UniProtKB-ARBA"/>
</dbReference>
<dbReference type="OrthoDB" id="1908178at2759"/>
<dbReference type="InterPro" id="IPR011990">
    <property type="entry name" value="TPR-like_helical_dom_sf"/>
</dbReference>
<feature type="repeat" description="PPR" evidence="3">
    <location>
        <begin position="397"/>
        <end position="431"/>
    </location>
</feature>
<dbReference type="Pfam" id="PF01535">
    <property type="entry name" value="PPR"/>
    <property type="match status" value="4"/>
</dbReference>
<sequence length="550" mass="63093">MLLQSTIPTPSPKFHNQNHSPLIFNSFSFPSGLLQNRTFSSRQPVVIVTTDETHKSSGFITCSSLSKVHTYGTVDFEKRPMLNWNAMYKKISLMENPELGAASVLNQVENEGKKISKWELCRIVKELRKFRRFKYALQVYEWMNNRREYYRITTSDTAIQLDLMAKVHGISIAEQYFLKLPEALKDKRIYGSLLNAYARARMKKKAEAQMDTMRKRGYASHALPFNVMMTLYMNQKDYEKIESIISEMIERKIALDIYSYNILLTTRGAQGSLEEMEQVFEQMQLDPTINPNWTTFSTMATAYIKLNQFEKADDCLKKIESIITGRDRIPYHYLISLYGSAGKKDEVFRMWNIYKATFANIPNSGYHTLISALVRLEDIDDAEKRYDEWLSVKSAYDPRIANLLLSFYMKKGLSDKARTFFDQMIEAGGKPNSMTWEILAEDHIRKTRIPEALSCLQNAASAEGSKSWRPRPANVASILKILEQESDQPSKDAVFEILRQAGCLDDVTYMSYIPNSGGGTFNGDFADLEDDMVGDDDQVTFPLGQLQESL</sequence>
<dbReference type="FunFam" id="1.25.40.10:FF:000253">
    <property type="entry name" value="Pentatricopeptide repeat-containing protein"/>
    <property type="match status" value="1"/>
</dbReference>
<dbReference type="EMBL" id="KQ998108">
    <property type="protein sequence ID" value="KZV43510.1"/>
    <property type="molecule type" value="Genomic_DNA"/>
</dbReference>
<evidence type="ECO:0000256" key="1">
    <source>
        <dbReference type="ARBA" id="ARBA00007626"/>
    </source>
</evidence>
<evidence type="ECO:0000313" key="5">
    <source>
        <dbReference type="Proteomes" id="UP000250235"/>
    </source>
</evidence>
<proteinExistence type="inferred from homology"/>
<dbReference type="PANTHER" id="PTHR45717">
    <property type="entry name" value="OS12G0527900 PROTEIN"/>
    <property type="match status" value="1"/>
</dbReference>
<evidence type="ECO:0000256" key="2">
    <source>
        <dbReference type="ARBA" id="ARBA00022737"/>
    </source>
</evidence>
<gene>
    <name evidence="4" type="ORF">F511_19054</name>
</gene>
<dbReference type="PANTHER" id="PTHR45717:SF3">
    <property type="entry name" value="OS04G0544400 PROTEIN"/>
    <property type="match status" value="1"/>
</dbReference>
<organism evidence="4 5">
    <name type="scientific">Dorcoceras hygrometricum</name>
    <dbReference type="NCBI Taxonomy" id="472368"/>
    <lineage>
        <taxon>Eukaryota</taxon>
        <taxon>Viridiplantae</taxon>
        <taxon>Streptophyta</taxon>
        <taxon>Embryophyta</taxon>
        <taxon>Tracheophyta</taxon>
        <taxon>Spermatophyta</taxon>
        <taxon>Magnoliopsida</taxon>
        <taxon>eudicotyledons</taxon>
        <taxon>Gunneridae</taxon>
        <taxon>Pentapetalae</taxon>
        <taxon>asterids</taxon>
        <taxon>lamiids</taxon>
        <taxon>Lamiales</taxon>
        <taxon>Gesneriaceae</taxon>
        <taxon>Didymocarpoideae</taxon>
        <taxon>Trichosporeae</taxon>
        <taxon>Loxocarpinae</taxon>
        <taxon>Dorcoceras</taxon>
    </lineage>
</organism>
<dbReference type="GO" id="GO:0005739">
    <property type="term" value="C:mitochondrion"/>
    <property type="evidence" value="ECO:0007669"/>
    <property type="project" value="TreeGrafter"/>
</dbReference>
<dbReference type="Proteomes" id="UP000250235">
    <property type="component" value="Unassembled WGS sequence"/>
</dbReference>
<feature type="repeat" description="PPR" evidence="3">
    <location>
        <begin position="186"/>
        <end position="220"/>
    </location>
</feature>
<dbReference type="Pfam" id="PF13041">
    <property type="entry name" value="PPR_2"/>
    <property type="match status" value="1"/>
</dbReference>
<keyword evidence="2" id="KW-0677">Repeat</keyword>
<comment type="similarity">
    <text evidence="1">Belongs to the PPR family. P subfamily.</text>
</comment>
<evidence type="ECO:0000313" key="4">
    <source>
        <dbReference type="EMBL" id="KZV43510.1"/>
    </source>
</evidence>